<dbReference type="RefSeq" id="WP_166094821.1">
    <property type="nucleotide sequence ID" value="NZ_CP049871.1"/>
</dbReference>
<evidence type="ECO:0000256" key="1">
    <source>
        <dbReference type="ARBA" id="ARBA00004167"/>
    </source>
</evidence>
<organism evidence="7 8">
    <name type="scientific">Sphingomonas sinipercae</name>
    <dbReference type="NCBI Taxonomy" id="2714944"/>
    <lineage>
        <taxon>Bacteria</taxon>
        <taxon>Pseudomonadati</taxon>
        <taxon>Pseudomonadota</taxon>
        <taxon>Alphaproteobacteria</taxon>
        <taxon>Sphingomonadales</taxon>
        <taxon>Sphingomonadaceae</taxon>
        <taxon>Sphingomonas</taxon>
    </lineage>
</organism>
<dbReference type="PANTHER" id="PTHR36985">
    <property type="entry name" value="TRANSLOCATION AND ASSEMBLY MODULE SUBUNIT TAMB"/>
    <property type="match status" value="1"/>
</dbReference>
<accession>A0A6G7ZP71</accession>
<dbReference type="GO" id="GO:0097347">
    <property type="term" value="C:TAM protein secretion complex"/>
    <property type="evidence" value="ECO:0007669"/>
    <property type="project" value="TreeGrafter"/>
</dbReference>
<comment type="subcellular location">
    <subcellularLocation>
        <location evidence="1">Membrane</location>
        <topology evidence="1">Single-pass membrane protein</topology>
    </subcellularLocation>
</comment>
<dbReference type="Proteomes" id="UP000502502">
    <property type="component" value="Chromosome"/>
</dbReference>
<dbReference type="EMBL" id="CP049871">
    <property type="protein sequence ID" value="QIL02722.1"/>
    <property type="molecule type" value="Genomic_DNA"/>
</dbReference>
<name>A0A6G7ZP71_9SPHN</name>
<dbReference type="PANTHER" id="PTHR36985:SF1">
    <property type="entry name" value="TRANSLOCATION AND ASSEMBLY MODULE SUBUNIT TAMB"/>
    <property type="match status" value="1"/>
</dbReference>
<gene>
    <name evidence="7" type="ORF">G7078_07960</name>
</gene>
<keyword evidence="3 5" id="KW-1133">Transmembrane helix</keyword>
<evidence type="ECO:0000256" key="3">
    <source>
        <dbReference type="ARBA" id="ARBA00022989"/>
    </source>
</evidence>
<evidence type="ECO:0000313" key="8">
    <source>
        <dbReference type="Proteomes" id="UP000502502"/>
    </source>
</evidence>
<keyword evidence="8" id="KW-1185">Reference proteome</keyword>
<evidence type="ECO:0000259" key="6">
    <source>
        <dbReference type="Pfam" id="PF04357"/>
    </source>
</evidence>
<evidence type="ECO:0000313" key="7">
    <source>
        <dbReference type="EMBL" id="QIL02722.1"/>
    </source>
</evidence>
<dbReference type="Pfam" id="PF04357">
    <property type="entry name" value="TamB"/>
    <property type="match status" value="1"/>
</dbReference>
<evidence type="ECO:0000256" key="4">
    <source>
        <dbReference type="ARBA" id="ARBA00023136"/>
    </source>
</evidence>
<keyword evidence="2 5" id="KW-0812">Transmembrane</keyword>
<dbReference type="GO" id="GO:0009306">
    <property type="term" value="P:protein secretion"/>
    <property type="evidence" value="ECO:0007669"/>
    <property type="project" value="InterPro"/>
</dbReference>
<dbReference type="InterPro" id="IPR007452">
    <property type="entry name" value="TamB_C"/>
</dbReference>
<dbReference type="KEGG" id="ssin:G7078_07960"/>
<sequence>MAEAVAEADGVPPRAPYRLKRSWGRRLAQEMAALLLGLAMLLAIALVLLDTAPGHRFVVDRLARVETASGLKFRIGRIEGSIFGKSRLKNVTILDSRGVFFTAPEIALDWSPGAWLYNSLDIESVRAPKATLIRLPKLRPSGRSGPILPSFDIRIGQLTVDRLELQRGVTGTPRVGSLSGQADIRSGFASIRLNAAVEGTDQLAVKLDSEPDRNRFDLEARVRSRADGVLAKMVGWKLPIDLVVTGDGDWSKWRGSAAMNLSGRPAARLSLNADNGRFGLAGVLSPSQFLKGRLMRLTSPSVRVRGSATLSDRILDGQLVLGSRAMTAAARGALDLGNNRFRGVRVGFDLLQPPALFANMRGRNVRLLVTLDGPFATANYAYRLTSPNLAFDNTGFVGVQAEGKARLSKWPMRVPLHLKARAITGLGDQAGAILRNASLDGLLTVTPKFVRGENLQLRSDKLTAKVGLLLDLATGRFEVLLSGGLKRYFIEGLGLVDVLTELRVVPGPGGRGSLVTGTGKAWVRRLDNGFFADLTGGLPRIETQLTRTPDGVLRLSNLQLFSPRLGLSGEGRRDRDGTFHITGRGQQSKYGPLRLQLDGNIARPRVELLLDRPNESLGLRAVRLVLEPTGPGFAYTAAGGSRLGPFTSNGQILLPRGGRTSIAIAALNVGGTTARGTLRSDPGGFNGLLNIAGGGLDGTLAFSPERGAQKIEAHLTAAGLRLPGTFAARSGRLDGTILLAEGRTSLNGVVNARGVELSGLTLARLTANANLVNGRGQVRAAFAGRRGAAFEFSTLADVSPDQIRLTGRGSIDRRPLVLDQAAVLTRAGDGWALAPTRLSFAGGRATVSGNSGSRPSVHAQLQSMPLEVLNIVSPNLDLSGRANGRLDYAWKGSRSGRLDLTVRGLSRPGLVLASEPIDVGIAAVLSGNRAGLRAVAAAGGKVIGRAQARFAPLGGGSVMGALMNAPLFAQVRYQGAADTLWRLSGVEVFDLTGPAAIGADIGGTLVNPVIRGSVRTSNARLESPVTGTVIEQLATQGRFQGSALILDRISGRTPGGGTIVGAGSVSFAGGTTALDLSFNAANALLLNRDDVAGRVTGPIKIKSGGQGGTISGNLRLNEGRFTLGRASNAARVPRLAIQHRGLDEGDVIEAARLHPWRLDLTLAGGNLQVRGLGINSSWRTNLDVRGYADEPRFEGRADLVRGNYEFAGRTFRLERGIIRFRGESPPDPLLDIRAQADVQGLNASVTVQGTGLRPDIQFASVPALPQDELLSRLLFGTSITNLSAPEALQLASAVAALNSDSGNLDPINAIRRAVGLDRLRILPADIATGQRTSIAAGKYIGRKLYVEVITDGREYSATRIEYQVTRWLSLLSSISTIGRTSANLRVSKDY</sequence>
<evidence type="ECO:0000256" key="5">
    <source>
        <dbReference type="SAM" id="Phobius"/>
    </source>
</evidence>
<protein>
    <submittedName>
        <fullName evidence="7">Translocation/assembly module TamB</fullName>
    </submittedName>
</protein>
<dbReference type="GO" id="GO:0005886">
    <property type="term" value="C:plasma membrane"/>
    <property type="evidence" value="ECO:0007669"/>
    <property type="project" value="InterPro"/>
</dbReference>
<keyword evidence="4 5" id="KW-0472">Membrane</keyword>
<feature type="domain" description="Translocation and assembly module TamB C-terminal" evidence="6">
    <location>
        <begin position="1048"/>
        <end position="1389"/>
    </location>
</feature>
<feature type="transmembrane region" description="Helical" evidence="5">
    <location>
        <begin position="27"/>
        <end position="49"/>
    </location>
</feature>
<evidence type="ECO:0000256" key="2">
    <source>
        <dbReference type="ARBA" id="ARBA00022692"/>
    </source>
</evidence>
<proteinExistence type="predicted"/>
<reference evidence="7 8" key="1">
    <citation type="submission" date="2020-03" db="EMBL/GenBank/DDBJ databases">
        <title>Sphingomonas sp. nov., isolated from fish.</title>
        <authorList>
            <person name="Hyun D.-W."/>
            <person name="Bae J.-W."/>
        </authorList>
    </citation>
    <scope>NUCLEOTIDE SEQUENCE [LARGE SCALE GENOMIC DNA]</scope>
    <source>
        <strain evidence="7 8">HDW15C</strain>
    </source>
</reference>